<dbReference type="InterPro" id="IPR010985">
    <property type="entry name" value="Ribbon_hlx_hlx"/>
</dbReference>
<organism evidence="3 4">
    <name type="scientific">Candidatus Gottesmanbacteria bacterium RIFCSPLOWO2_01_FULL_39_12b</name>
    <dbReference type="NCBI Taxonomy" id="1798388"/>
    <lineage>
        <taxon>Bacteria</taxon>
        <taxon>Candidatus Gottesmaniibacteriota</taxon>
    </lineage>
</organism>
<evidence type="ECO:0000313" key="4">
    <source>
        <dbReference type="Proteomes" id="UP000176609"/>
    </source>
</evidence>
<dbReference type="InterPro" id="IPR002145">
    <property type="entry name" value="CopG"/>
</dbReference>
<dbReference type="InterPro" id="IPR013321">
    <property type="entry name" value="Arc_rbn_hlx_hlx"/>
</dbReference>
<dbReference type="Pfam" id="PF01402">
    <property type="entry name" value="RHH_1"/>
    <property type="match status" value="1"/>
</dbReference>
<accession>A0A1F6AMS3</accession>
<dbReference type="CDD" id="cd22231">
    <property type="entry name" value="RHH_NikR_HicB-like"/>
    <property type="match status" value="1"/>
</dbReference>
<feature type="coiled-coil region" evidence="1">
    <location>
        <begin position="23"/>
        <end position="81"/>
    </location>
</feature>
<protein>
    <recommendedName>
        <fullName evidence="2">Ribbon-helix-helix protein CopG domain-containing protein</fullName>
    </recommendedName>
</protein>
<comment type="caution">
    <text evidence="3">The sequence shown here is derived from an EMBL/GenBank/DDBJ whole genome shotgun (WGS) entry which is preliminary data.</text>
</comment>
<dbReference type="Gene3D" id="1.10.1220.10">
    <property type="entry name" value="Met repressor-like"/>
    <property type="match status" value="1"/>
</dbReference>
<evidence type="ECO:0000259" key="2">
    <source>
        <dbReference type="Pfam" id="PF01402"/>
    </source>
</evidence>
<proteinExistence type="predicted"/>
<sequence>MDTQMINFVIPKTLLGDVDRAAKESARSRSEFLREAIRQYLEEKEEKEQLFRAVARSANRNNLAENEALELAQEAKQWSRRRSK</sequence>
<evidence type="ECO:0000256" key="1">
    <source>
        <dbReference type="SAM" id="Coils"/>
    </source>
</evidence>
<feature type="domain" description="Ribbon-helix-helix protein CopG" evidence="2">
    <location>
        <begin position="10"/>
        <end position="44"/>
    </location>
</feature>
<dbReference type="GO" id="GO:0006355">
    <property type="term" value="P:regulation of DNA-templated transcription"/>
    <property type="evidence" value="ECO:0007669"/>
    <property type="project" value="InterPro"/>
</dbReference>
<dbReference type="AlphaFoldDB" id="A0A1F6AMS3"/>
<reference evidence="3 4" key="1">
    <citation type="journal article" date="2016" name="Nat. Commun.">
        <title>Thousands of microbial genomes shed light on interconnected biogeochemical processes in an aquifer system.</title>
        <authorList>
            <person name="Anantharaman K."/>
            <person name="Brown C.T."/>
            <person name="Hug L.A."/>
            <person name="Sharon I."/>
            <person name="Castelle C.J."/>
            <person name="Probst A.J."/>
            <person name="Thomas B.C."/>
            <person name="Singh A."/>
            <person name="Wilkins M.J."/>
            <person name="Karaoz U."/>
            <person name="Brodie E.L."/>
            <person name="Williams K.H."/>
            <person name="Hubbard S.S."/>
            <person name="Banfield J.F."/>
        </authorList>
    </citation>
    <scope>NUCLEOTIDE SEQUENCE [LARGE SCALE GENOMIC DNA]</scope>
</reference>
<gene>
    <name evidence="3" type="ORF">A2960_05470</name>
</gene>
<evidence type="ECO:0000313" key="3">
    <source>
        <dbReference type="EMBL" id="OGG25763.1"/>
    </source>
</evidence>
<name>A0A1F6AMS3_9BACT</name>
<keyword evidence="1" id="KW-0175">Coiled coil</keyword>
<dbReference type="EMBL" id="MFJR01000015">
    <property type="protein sequence ID" value="OGG25763.1"/>
    <property type="molecule type" value="Genomic_DNA"/>
</dbReference>
<dbReference type="SUPFAM" id="SSF47598">
    <property type="entry name" value="Ribbon-helix-helix"/>
    <property type="match status" value="1"/>
</dbReference>
<dbReference type="Proteomes" id="UP000176609">
    <property type="component" value="Unassembled WGS sequence"/>
</dbReference>